<dbReference type="GO" id="GO:0000140">
    <property type="term" value="F:acylglycerone-phosphate reductase (NADP+) activity"/>
    <property type="evidence" value="ECO:0007669"/>
    <property type="project" value="TreeGrafter"/>
</dbReference>
<organism evidence="5 6">
    <name type="scientific">Staphylotrichum tortipilum</name>
    <dbReference type="NCBI Taxonomy" id="2831512"/>
    <lineage>
        <taxon>Eukaryota</taxon>
        <taxon>Fungi</taxon>
        <taxon>Dikarya</taxon>
        <taxon>Ascomycota</taxon>
        <taxon>Pezizomycotina</taxon>
        <taxon>Sordariomycetes</taxon>
        <taxon>Sordariomycetidae</taxon>
        <taxon>Sordariales</taxon>
        <taxon>Chaetomiaceae</taxon>
        <taxon>Staphylotrichum</taxon>
    </lineage>
</organism>
<dbReference type="InterPro" id="IPR036291">
    <property type="entry name" value="NAD(P)-bd_dom_sf"/>
</dbReference>
<keyword evidence="3" id="KW-0560">Oxidoreductase</keyword>
<dbReference type="InterPro" id="IPR002347">
    <property type="entry name" value="SDR_fam"/>
</dbReference>
<keyword evidence="2" id="KW-0521">NADP</keyword>
<dbReference type="PRINTS" id="PR00080">
    <property type="entry name" value="SDRFAMILY"/>
</dbReference>
<dbReference type="InterPro" id="IPR020904">
    <property type="entry name" value="Sc_DH/Rdtase_CS"/>
</dbReference>
<keyword evidence="6" id="KW-1185">Reference proteome</keyword>
<dbReference type="Gene3D" id="3.40.50.720">
    <property type="entry name" value="NAD(P)-binding Rossmann-like Domain"/>
    <property type="match status" value="1"/>
</dbReference>
<evidence type="ECO:0000256" key="3">
    <source>
        <dbReference type="ARBA" id="ARBA00023002"/>
    </source>
</evidence>
<proteinExistence type="inferred from homology"/>
<evidence type="ECO:0000313" key="6">
    <source>
        <dbReference type="Proteomes" id="UP001303889"/>
    </source>
</evidence>
<dbReference type="GO" id="GO:0005811">
    <property type="term" value="C:lipid droplet"/>
    <property type="evidence" value="ECO:0007669"/>
    <property type="project" value="TreeGrafter"/>
</dbReference>
<evidence type="ECO:0000313" key="5">
    <source>
        <dbReference type="EMBL" id="KAK3896748.1"/>
    </source>
</evidence>
<evidence type="ECO:0008006" key="7">
    <source>
        <dbReference type="Google" id="ProtNLM"/>
    </source>
</evidence>
<dbReference type="PRINTS" id="PR00081">
    <property type="entry name" value="GDHRDH"/>
</dbReference>
<evidence type="ECO:0000256" key="2">
    <source>
        <dbReference type="ARBA" id="ARBA00022857"/>
    </source>
</evidence>
<dbReference type="PROSITE" id="PS00061">
    <property type="entry name" value="ADH_SHORT"/>
    <property type="match status" value="1"/>
</dbReference>
<dbReference type="CDD" id="cd05374">
    <property type="entry name" value="17beta-HSD-like_SDR_c"/>
    <property type="match status" value="1"/>
</dbReference>
<accession>A0AAN6RNN5</accession>
<dbReference type="GO" id="GO:0005783">
    <property type="term" value="C:endoplasmic reticulum"/>
    <property type="evidence" value="ECO:0007669"/>
    <property type="project" value="TreeGrafter"/>
</dbReference>
<dbReference type="PANTHER" id="PTHR44169:SF6">
    <property type="entry name" value="NADPH-DEPENDENT 1-ACYLDIHYDROXYACETONE PHOSPHATE REDUCTASE"/>
    <property type="match status" value="1"/>
</dbReference>
<evidence type="ECO:0000256" key="1">
    <source>
        <dbReference type="ARBA" id="ARBA00006484"/>
    </source>
</evidence>
<gene>
    <name evidence="5" type="ORF">C8A05DRAFT_20341</name>
</gene>
<protein>
    <recommendedName>
        <fullName evidence="7">NADPH-dependent 1-acyldihydroxyacetone phosphate reductase</fullName>
    </recommendedName>
</protein>
<comment type="similarity">
    <text evidence="1 4">Belongs to the short-chain dehydrogenases/reductases (SDR) family.</text>
</comment>
<comment type="caution">
    <text evidence="5">The sequence shown here is derived from an EMBL/GenBank/DDBJ whole genome shotgun (WGS) entry which is preliminary data.</text>
</comment>
<reference evidence="5" key="2">
    <citation type="submission" date="2023-05" db="EMBL/GenBank/DDBJ databases">
        <authorList>
            <consortium name="Lawrence Berkeley National Laboratory"/>
            <person name="Steindorff A."/>
            <person name="Hensen N."/>
            <person name="Bonometti L."/>
            <person name="Westerberg I."/>
            <person name="Brannstrom I.O."/>
            <person name="Guillou S."/>
            <person name="Cros-Aarteil S."/>
            <person name="Calhoun S."/>
            <person name="Haridas S."/>
            <person name="Kuo A."/>
            <person name="Mondo S."/>
            <person name="Pangilinan J."/>
            <person name="Riley R."/>
            <person name="Labutti K."/>
            <person name="Andreopoulos B."/>
            <person name="Lipzen A."/>
            <person name="Chen C."/>
            <person name="Yanf M."/>
            <person name="Daum C."/>
            <person name="Ng V."/>
            <person name="Clum A."/>
            <person name="Ohm R."/>
            <person name="Martin F."/>
            <person name="Silar P."/>
            <person name="Natvig D."/>
            <person name="Lalanne C."/>
            <person name="Gautier V."/>
            <person name="Ament-Velasquez S.L."/>
            <person name="Kruys A."/>
            <person name="Hutchinson M.I."/>
            <person name="Powell A.J."/>
            <person name="Barry K."/>
            <person name="Miller A.N."/>
            <person name="Grigoriev I.V."/>
            <person name="Debuchy R."/>
            <person name="Gladieux P."/>
            <person name="Thoren M.H."/>
            <person name="Johannesson H."/>
        </authorList>
    </citation>
    <scope>NUCLEOTIDE SEQUENCE</scope>
    <source>
        <strain evidence="5">CBS 103.79</strain>
    </source>
</reference>
<dbReference type="GO" id="GO:0004806">
    <property type="term" value="F:triacylglycerol lipase activity"/>
    <property type="evidence" value="ECO:0007669"/>
    <property type="project" value="TreeGrafter"/>
</dbReference>
<dbReference type="GO" id="GO:0006654">
    <property type="term" value="P:phosphatidic acid biosynthetic process"/>
    <property type="evidence" value="ECO:0007669"/>
    <property type="project" value="TreeGrafter"/>
</dbReference>
<dbReference type="AlphaFoldDB" id="A0AAN6RNN5"/>
<evidence type="ECO:0000256" key="4">
    <source>
        <dbReference type="RuleBase" id="RU000363"/>
    </source>
</evidence>
<dbReference type="Pfam" id="PF00106">
    <property type="entry name" value="adh_short"/>
    <property type="match status" value="1"/>
</dbReference>
<dbReference type="Proteomes" id="UP001303889">
    <property type="component" value="Unassembled WGS sequence"/>
</dbReference>
<dbReference type="EMBL" id="MU856420">
    <property type="protein sequence ID" value="KAK3896748.1"/>
    <property type="molecule type" value="Genomic_DNA"/>
</dbReference>
<dbReference type="GO" id="GO:0019433">
    <property type="term" value="P:triglyceride catabolic process"/>
    <property type="evidence" value="ECO:0007669"/>
    <property type="project" value="TreeGrafter"/>
</dbReference>
<sequence>MPTKKKTVLVTGCSAGGIGAAIAQELAKHGHHVYATARTASKIPTEVSELPNVTILQLDVTSTESVRVAANAIPHLDVLVNNAGQGYTMPLLDVDIDHAQRLHDTNVWGVIRCIQAFADLLIASHGRVVNISSVGAVVNTPWIGAYASSKAALNNLSDTLRLELAPFNVSIVTIMVGTVATEFHANEPDVVLPAGSRYSSAHDTINRWAKGLAGPKGGSVAQFAESIVEDIVGSGNGVLWRGANSGMVQFMSSWLPWSLLDKIMSNRQGLEQVNKL</sequence>
<dbReference type="SUPFAM" id="SSF51735">
    <property type="entry name" value="NAD(P)-binding Rossmann-fold domains"/>
    <property type="match status" value="1"/>
</dbReference>
<name>A0AAN6RNN5_9PEZI</name>
<reference evidence="5" key="1">
    <citation type="journal article" date="2023" name="Mol. Phylogenet. Evol.">
        <title>Genome-scale phylogeny and comparative genomics of the fungal order Sordariales.</title>
        <authorList>
            <person name="Hensen N."/>
            <person name="Bonometti L."/>
            <person name="Westerberg I."/>
            <person name="Brannstrom I.O."/>
            <person name="Guillou S."/>
            <person name="Cros-Aarteil S."/>
            <person name="Calhoun S."/>
            <person name="Haridas S."/>
            <person name="Kuo A."/>
            <person name="Mondo S."/>
            <person name="Pangilinan J."/>
            <person name="Riley R."/>
            <person name="LaButti K."/>
            <person name="Andreopoulos B."/>
            <person name="Lipzen A."/>
            <person name="Chen C."/>
            <person name="Yan M."/>
            <person name="Daum C."/>
            <person name="Ng V."/>
            <person name="Clum A."/>
            <person name="Steindorff A."/>
            <person name="Ohm R.A."/>
            <person name="Martin F."/>
            <person name="Silar P."/>
            <person name="Natvig D.O."/>
            <person name="Lalanne C."/>
            <person name="Gautier V."/>
            <person name="Ament-Velasquez S.L."/>
            <person name="Kruys A."/>
            <person name="Hutchinson M.I."/>
            <person name="Powell A.J."/>
            <person name="Barry K."/>
            <person name="Miller A.N."/>
            <person name="Grigoriev I.V."/>
            <person name="Debuchy R."/>
            <person name="Gladieux P."/>
            <person name="Hiltunen Thoren M."/>
            <person name="Johannesson H."/>
        </authorList>
    </citation>
    <scope>NUCLEOTIDE SEQUENCE</scope>
    <source>
        <strain evidence="5">CBS 103.79</strain>
    </source>
</reference>
<dbReference type="PANTHER" id="PTHR44169">
    <property type="entry name" value="NADPH-DEPENDENT 1-ACYLDIHYDROXYACETONE PHOSPHATE REDUCTASE"/>
    <property type="match status" value="1"/>
</dbReference>